<organism evidence="2 3">
    <name type="scientific">Iningainema tapete BLCC-T55</name>
    <dbReference type="NCBI Taxonomy" id="2748662"/>
    <lineage>
        <taxon>Bacteria</taxon>
        <taxon>Bacillati</taxon>
        <taxon>Cyanobacteriota</taxon>
        <taxon>Cyanophyceae</taxon>
        <taxon>Nostocales</taxon>
        <taxon>Scytonemataceae</taxon>
        <taxon>Iningainema tapete</taxon>
    </lineage>
</organism>
<evidence type="ECO:0000313" key="3">
    <source>
        <dbReference type="Proteomes" id="UP000629098"/>
    </source>
</evidence>
<dbReference type="Proteomes" id="UP000629098">
    <property type="component" value="Unassembled WGS sequence"/>
</dbReference>
<protein>
    <submittedName>
        <fullName evidence="2">Uncharacterized protein</fullName>
    </submittedName>
</protein>
<name>A0A8J7BWM9_9CYAN</name>
<feature type="compositionally biased region" description="Low complexity" evidence="1">
    <location>
        <begin position="21"/>
        <end position="30"/>
    </location>
</feature>
<feature type="region of interest" description="Disordered" evidence="1">
    <location>
        <begin position="14"/>
        <end position="33"/>
    </location>
</feature>
<reference evidence="2" key="1">
    <citation type="submission" date="2020-09" db="EMBL/GenBank/DDBJ databases">
        <title>Iningainema tapete sp. nov. (Scytonemataceae, Cyanobacteria) from greenhouses in central Florida (USA) produces two types of nodularin with biosynthetic potential for microcystin-LR and anabaenopeptins.</title>
        <authorList>
            <person name="Berthold D.E."/>
            <person name="Lefler F.W."/>
            <person name="Huang I.-S."/>
            <person name="Abdulla H."/>
            <person name="Zimba P.V."/>
            <person name="Laughinghouse H.D. IV."/>
        </authorList>
    </citation>
    <scope>NUCLEOTIDE SEQUENCE</scope>
    <source>
        <strain evidence="2">BLCCT55</strain>
    </source>
</reference>
<dbReference type="RefSeq" id="WP_190826411.1">
    <property type="nucleotide sequence ID" value="NZ_CAWPPI010000034.1"/>
</dbReference>
<proteinExistence type="predicted"/>
<dbReference type="AlphaFoldDB" id="A0A8J7BWM9"/>
<evidence type="ECO:0000256" key="1">
    <source>
        <dbReference type="SAM" id="MobiDB-lite"/>
    </source>
</evidence>
<comment type="caution">
    <text evidence="2">The sequence shown here is derived from an EMBL/GenBank/DDBJ whole genome shotgun (WGS) entry which is preliminary data.</text>
</comment>
<accession>A0A8J7BWM9</accession>
<gene>
    <name evidence="2" type="ORF">ICL16_08540</name>
</gene>
<sequence length="290" mass="31922">MRILFEFGENDQDTDAGGFVDSDSTDLTSSDDVHTPARDFDSASWKYALCTALLAVSIVVHPISEWIDAQPVVQQVRILVNPQVSQAPNSLAVRIYQAMQRFSYKVSQNEGEVNIIYIRGANQLGKPNGNRINDWSDRRLLLMFRGGQPVIVGNWAATVKPGLPAIRNPLGKAGAAFIEPGQYSAWRVGTHHGIFGRVEEGLVQVAPVKFRRDVNRDGDVNGELIQSGMIGLNQHSGSNQSKVNKASYACLAAQSENGHHQFMSVVKADPRYRAQPNYVFNTTILDVSDL</sequence>
<keyword evidence="3" id="KW-1185">Reference proteome</keyword>
<dbReference type="EMBL" id="JACXAE010000034">
    <property type="protein sequence ID" value="MBD2772127.1"/>
    <property type="molecule type" value="Genomic_DNA"/>
</dbReference>
<evidence type="ECO:0000313" key="2">
    <source>
        <dbReference type="EMBL" id="MBD2772127.1"/>
    </source>
</evidence>